<keyword evidence="1" id="KW-0472">Membrane</keyword>
<reference evidence="2 3" key="1">
    <citation type="submission" date="2018-08" db="EMBL/GenBank/DDBJ databases">
        <authorList>
            <consortium name="PulseNet: The National Subtyping Network for Foodborne Disease Surveillance"/>
            <person name="Tarr C.L."/>
            <person name="Trees E."/>
            <person name="Katz L.S."/>
            <person name="Carleton-Romer H.A."/>
            <person name="Stroika S."/>
            <person name="Kucerova Z."/>
            <person name="Roache K.F."/>
            <person name="Sabol A.L."/>
            <person name="Besser J."/>
            <person name="Gerner-Smidt P."/>
        </authorList>
    </citation>
    <scope>NUCLEOTIDE SEQUENCE [LARGE SCALE GENOMIC DNA]</scope>
    <source>
        <strain evidence="2 3">PNUSAE011918</strain>
    </source>
</reference>
<organism evidence="2 3">
    <name type="scientific">Escherichia coli</name>
    <dbReference type="NCBI Taxonomy" id="562"/>
    <lineage>
        <taxon>Bacteria</taxon>
        <taxon>Pseudomonadati</taxon>
        <taxon>Pseudomonadota</taxon>
        <taxon>Gammaproteobacteria</taxon>
        <taxon>Enterobacterales</taxon>
        <taxon>Enterobacteriaceae</taxon>
        <taxon>Escherichia</taxon>
    </lineage>
</organism>
<keyword evidence="1" id="KW-0812">Transmembrane</keyword>
<accession>A0A8S7B7C3</accession>
<evidence type="ECO:0000313" key="3">
    <source>
        <dbReference type="Proteomes" id="UP000567387"/>
    </source>
</evidence>
<sequence length="196" mass="22479">MNRMEKQHIISIKKYYSQINELGLSLIEVSLASTLLSSAMLFMWQTSKTENEIYLSRERSAVICQYLNAFDSYLSKNKQSTKQEVSLDALKEYLPGEYRTSMLAKNIKFYTTDKSDGLLLLTKDNKPKESGTGVSFLGFRTAQIKDDYVYSYKSRIKIKLDNFPELPEKEKIEVMAIIPKGSSYVKRCLIDTGGME</sequence>
<dbReference type="Proteomes" id="UP000567387">
    <property type="component" value="Unassembled WGS sequence"/>
</dbReference>
<evidence type="ECO:0000256" key="1">
    <source>
        <dbReference type="SAM" id="Phobius"/>
    </source>
</evidence>
<keyword evidence="1" id="KW-1133">Transmembrane helix</keyword>
<name>A0A8S7B7C3_ECOLX</name>
<dbReference type="AlphaFoldDB" id="A0A8S7B7C3"/>
<protein>
    <submittedName>
        <fullName evidence="2">Uncharacterized protein</fullName>
    </submittedName>
</protein>
<gene>
    <name evidence="2" type="ORF">C2R31_004781</name>
</gene>
<evidence type="ECO:0000313" key="2">
    <source>
        <dbReference type="EMBL" id="EFA8786838.1"/>
    </source>
</evidence>
<feature type="transmembrane region" description="Helical" evidence="1">
    <location>
        <begin position="21"/>
        <end position="44"/>
    </location>
</feature>
<proteinExistence type="predicted"/>
<dbReference type="EMBL" id="AASCBU010000036">
    <property type="protein sequence ID" value="EFA8786838.1"/>
    <property type="molecule type" value="Genomic_DNA"/>
</dbReference>
<comment type="caution">
    <text evidence="2">The sequence shown here is derived from an EMBL/GenBank/DDBJ whole genome shotgun (WGS) entry which is preliminary data.</text>
</comment>